<dbReference type="RefSeq" id="XP_007750676.1">
    <property type="nucleotide sequence ID" value="XM_007752486.1"/>
</dbReference>
<feature type="region of interest" description="Disordered" evidence="1">
    <location>
        <begin position="995"/>
        <end position="1100"/>
    </location>
</feature>
<dbReference type="GeneID" id="19196603"/>
<dbReference type="Proteomes" id="UP000019471">
    <property type="component" value="Unassembled WGS sequence"/>
</dbReference>
<feature type="compositionally biased region" description="Polar residues" evidence="1">
    <location>
        <begin position="391"/>
        <end position="400"/>
    </location>
</feature>
<organism evidence="2 3">
    <name type="scientific">Cladophialophora psammophila CBS 110553</name>
    <dbReference type="NCBI Taxonomy" id="1182543"/>
    <lineage>
        <taxon>Eukaryota</taxon>
        <taxon>Fungi</taxon>
        <taxon>Dikarya</taxon>
        <taxon>Ascomycota</taxon>
        <taxon>Pezizomycotina</taxon>
        <taxon>Eurotiomycetes</taxon>
        <taxon>Chaetothyriomycetidae</taxon>
        <taxon>Chaetothyriales</taxon>
        <taxon>Herpotrichiellaceae</taxon>
        <taxon>Cladophialophora</taxon>
    </lineage>
</organism>
<dbReference type="OrthoDB" id="5341904at2759"/>
<feature type="compositionally biased region" description="Polar residues" evidence="1">
    <location>
        <begin position="447"/>
        <end position="456"/>
    </location>
</feature>
<evidence type="ECO:0000313" key="3">
    <source>
        <dbReference type="Proteomes" id="UP000019471"/>
    </source>
</evidence>
<feature type="compositionally biased region" description="Basic and acidic residues" evidence="1">
    <location>
        <begin position="1086"/>
        <end position="1095"/>
    </location>
</feature>
<feature type="region of interest" description="Disordered" evidence="1">
    <location>
        <begin position="116"/>
        <end position="144"/>
    </location>
</feature>
<feature type="region of interest" description="Disordered" evidence="1">
    <location>
        <begin position="1"/>
        <end position="77"/>
    </location>
</feature>
<dbReference type="AlphaFoldDB" id="W9WSS1"/>
<feature type="compositionally biased region" description="Polar residues" evidence="1">
    <location>
        <begin position="1073"/>
        <end position="1082"/>
    </location>
</feature>
<feature type="compositionally biased region" description="Low complexity" evidence="1">
    <location>
        <begin position="527"/>
        <end position="537"/>
    </location>
</feature>
<reference evidence="2 3" key="1">
    <citation type="submission" date="2013-03" db="EMBL/GenBank/DDBJ databases">
        <title>The Genome Sequence of Cladophialophora psammophila CBS 110553.</title>
        <authorList>
            <consortium name="The Broad Institute Genomics Platform"/>
            <person name="Cuomo C."/>
            <person name="de Hoog S."/>
            <person name="Gorbushina A."/>
            <person name="Walker B."/>
            <person name="Young S.K."/>
            <person name="Zeng Q."/>
            <person name="Gargeya S."/>
            <person name="Fitzgerald M."/>
            <person name="Haas B."/>
            <person name="Abouelleil A."/>
            <person name="Allen A.W."/>
            <person name="Alvarado L."/>
            <person name="Arachchi H.M."/>
            <person name="Berlin A.M."/>
            <person name="Chapman S.B."/>
            <person name="Gainer-Dewar J."/>
            <person name="Goldberg J."/>
            <person name="Griggs A."/>
            <person name="Gujja S."/>
            <person name="Hansen M."/>
            <person name="Howarth C."/>
            <person name="Imamovic A."/>
            <person name="Ireland A."/>
            <person name="Larimer J."/>
            <person name="McCowan C."/>
            <person name="Murphy C."/>
            <person name="Pearson M."/>
            <person name="Poon T.W."/>
            <person name="Priest M."/>
            <person name="Roberts A."/>
            <person name="Saif S."/>
            <person name="Shea T."/>
            <person name="Sisk P."/>
            <person name="Sykes S."/>
            <person name="Wortman J."/>
            <person name="Nusbaum C."/>
            <person name="Birren B."/>
        </authorList>
    </citation>
    <scope>NUCLEOTIDE SEQUENCE [LARGE SCALE GENOMIC DNA]</scope>
    <source>
        <strain evidence="2 3">CBS 110553</strain>
    </source>
</reference>
<feature type="region of interest" description="Disordered" evidence="1">
    <location>
        <begin position="712"/>
        <end position="746"/>
    </location>
</feature>
<accession>W9WSS1</accession>
<comment type="caution">
    <text evidence="2">The sequence shown here is derived from an EMBL/GenBank/DDBJ whole genome shotgun (WGS) entry which is preliminary data.</text>
</comment>
<feature type="compositionally biased region" description="Polar residues" evidence="1">
    <location>
        <begin position="865"/>
        <end position="874"/>
    </location>
</feature>
<feature type="compositionally biased region" description="Polar residues" evidence="1">
    <location>
        <begin position="30"/>
        <end position="45"/>
    </location>
</feature>
<sequence length="1160" mass="127202">MWFARRRSSLAAEPIQTQPEPRRRNRLSKPLTSNATKISTATSAPSLHVQVPVSRSKNASGTDLSSPLSPISGDAASRQQFRDDITPSEANSPLRARKNDSNFRVAYMVSQLEGKAVGTETSPTHRRQQQATPPLSPIKQPKRKSLLLRRLSLQRSSSITRTPSNERFNSLKSDTTVTTIPDASMDRIIDPQPIPPTRRSSFTPGTATRKPSEIAKKQEIQERKAIQEMEEQETTAVDVDYWDWQPPPPRTVGRAGTPSDISYSHLGGLRHGSLQIVNGRASPTFSEVSKASKQLWSAAAAAPRRDVSSDYGDAEEDFELLISVAGNPSNLRSSPSDGNAELRYFSWEPNDDKAGPRAHPLQSVMTAHQDAEDQTSLMAKEYIAELGASPFDQQMSSSPVGTVRRSRSDGSLWKVSSCSSLQNSPRPGSGRVDLSPVSPLESSPSPTGSVLRNASVRTEESGSREIPQSDETNGEHRPCDSPMSWYSPIEPSYSVDEGFQSAVEFQAQLSTPSVGLQPLRAPEKSDSGYSSSNSLRSLQMARPTTSPAKFEALPEVPDAKVSTDAPESGRAPSLLGLRPSILKSRKTDSYVPTFTNLRPSTVSSPPKQIVLVTAPAEADPTSTKLTNSRKKLLKKRRPLSQPPGQIAVVRVQSFELDSIPQVSPEARENLRVRSHALPELEQTYSSLDMLANRASRSTLFLPINEVRFPSPAPQQALQVKRPRSRSRPRSWFGRPKEEKVSSKGKSGIGQAEAFAITNDPGTVGTSLGQSAYDGFTDASNVSEGINNPLMISGFSQQRSMMVDEAAAELSPFRRRSIQERESIMSDRRSSFNDRGGIPGKNLRPASLASDAPPITPEMIEKAYRTSSMQRQPSIRNEVGPRPPPHSPRPSYIDYEGNSSYPIAPPPPSHSPRPIDITPDPWTAQAGVWKARRQSAGEVLKLQPWDSRKYEQYYEDGADKSLYPIIPPRHMPQQVEWKQCFSPKEYSPSIHDYHGGYNRSSLPQQPRFPSYRASYHGPCESESAYVRQSRRGSRTPDHRQPHGRAVQSRGPSPHDPFRSTRASGGTSSSRPPSNANSVRSFGSSLVEELHPAKSERQYPPPAFGRYSGGLKYGYEGGNGFGGSVGTRSMSGKAEASRKGVSLRASFGVDQGNMPLGTMSRW</sequence>
<feature type="region of interest" description="Disordered" evidence="1">
    <location>
        <begin position="388"/>
        <end position="491"/>
    </location>
</feature>
<protein>
    <submittedName>
        <fullName evidence="2">Uncharacterized protein</fullName>
    </submittedName>
</protein>
<feature type="compositionally biased region" description="Low complexity" evidence="1">
    <location>
        <begin position="1058"/>
        <end position="1072"/>
    </location>
</feature>
<feature type="region of interest" description="Disordered" evidence="1">
    <location>
        <begin position="186"/>
        <end position="212"/>
    </location>
</feature>
<feature type="region of interest" description="Disordered" evidence="1">
    <location>
        <begin position="511"/>
        <end position="574"/>
    </location>
</feature>
<gene>
    <name evidence="2" type="ORF">A1O5_11917</name>
</gene>
<keyword evidence="3" id="KW-1185">Reference proteome</keyword>
<proteinExistence type="predicted"/>
<feature type="compositionally biased region" description="Polar residues" evidence="1">
    <location>
        <begin position="414"/>
        <end position="426"/>
    </location>
</feature>
<dbReference type="STRING" id="1182543.W9WSS1"/>
<feature type="region of interest" description="Disordered" evidence="1">
    <location>
        <begin position="865"/>
        <end position="920"/>
    </location>
</feature>
<feature type="region of interest" description="Disordered" evidence="1">
    <location>
        <begin position="823"/>
        <end position="852"/>
    </location>
</feature>
<feature type="compositionally biased region" description="Low complexity" evidence="1">
    <location>
        <begin position="434"/>
        <end position="446"/>
    </location>
</feature>
<feature type="compositionally biased region" description="Polar residues" evidence="1">
    <location>
        <begin position="53"/>
        <end position="69"/>
    </location>
</feature>
<dbReference type="eggNOG" id="ENOG502SWU4">
    <property type="taxonomic scope" value="Eukaryota"/>
</dbReference>
<evidence type="ECO:0000313" key="2">
    <source>
        <dbReference type="EMBL" id="EXJ61359.1"/>
    </source>
</evidence>
<dbReference type="HOGENOM" id="CLU_008716_0_0_1"/>
<evidence type="ECO:0000256" key="1">
    <source>
        <dbReference type="SAM" id="MobiDB-lite"/>
    </source>
</evidence>
<dbReference type="EMBL" id="AMGX01000029">
    <property type="protein sequence ID" value="EXJ61359.1"/>
    <property type="molecule type" value="Genomic_DNA"/>
</dbReference>
<name>W9WSS1_9EURO</name>